<feature type="domain" description="HAT C-terminal dimerisation" evidence="1">
    <location>
        <begin position="203"/>
        <end position="258"/>
    </location>
</feature>
<evidence type="ECO:0000313" key="2">
    <source>
        <dbReference type="EMBL" id="KAJ8885268.1"/>
    </source>
</evidence>
<comment type="caution">
    <text evidence="2">The sequence shown here is derived from an EMBL/GenBank/DDBJ whole genome shotgun (WGS) entry which is preliminary data.</text>
</comment>
<sequence length="290" mass="32551">MYIKYVSQLKKEIEVSFISTCSIPDDKADTITNKVIETLDTLGLKTSNLVGLGSDRAAVMIGKHKGVAKDPKDKTNGLMVNSHCINQKLALASAKQQLNYKRVYRRVERHPWKELSISPAAPFRYMLIISCLSKLFSAESSDQNEAAEVLFDDYSKNGSPETLNYENTKLEWQVASKMLHGQAYKEDLCPKQTLLKLTTPDLQETFPNLAKLVAVGLSIPVSIAECERRFSALKQIKTCLRNHTNQNTLNNLTIISLEGSDLIDFDFEKCADNWASKVTVSVIKVEKIQF</sequence>
<dbReference type="Pfam" id="PF05699">
    <property type="entry name" value="Dimer_Tnp_hAT"/>
    <property type="match status" value="1"/>
</dbReference>
<dbReference type="PANTHER" id="PTHR46880:SF5">
    <property type="entry name" value="DUF4371 DOMAIN-CONTAINING PROTEIN"/>
    <property type="match status" value="1"/>
</dbReference>
<name>A0ABQ9HLN6_9NEOP</name>
<proteinExistence type="predicted"/>
<evidence type="ECO:0000259" key="1">
    <source>
        <dbReference type="Pfam" id="PF05699"/>
    </source>
</evidence>
<dbReference type="InterPro" id="IPR012337">
    <property type="entry name" value="RNaseH-like_sf"/>
</dbReference>
<evidence type="ECO:0000313" key="3">
    <source>
        <dbReference type="Proteomes" id="UP001159363"/>
    </source>
</evidence>
<dbReference type="InterPro" id="IPR008906">
    <property type="entry name" value="HATC_C_dom"/>
</dbReference>
<keyword evidence="3" id="KW-1185">Reference proteome</keyword>
<dbReference type="Proteomes" id="UP001159363">
    <property type="component" value="Chromosome X"/>
</dbReference>
<protein>
    <recommendedName>
        <fullName evidence="1">HAT C-terminal dimerisation domain-containing protein</fullName>
    </recommendedName>
</protein>
<gene>
    <name evidence="2" type="ORF">PR048_011465</name>
</gene>
<dbReference type="SUPFAM" id="SSF53098">
    <property type="entry name" value="Ribonuclease H-like"/>
    <property type="match status" value="1"/>
</dbReference>
<accession>A0ABQ9HLN6</accession>
<organism evidence="2 3">
    <name type="scientific">Dryococelus australis</name>
    <dbReference type="NCBI Taxonomy" id="614101"/>
    <lineage>
        <taxon>Eukaryota</taxon>
        <taxon>Metazoa</taxon>
        <taxon>Ecdysozoa</taxon>
        <taxon>Arthropoda</taxon>
        <taxon>Hexapoda</taxon>
        <taxon>Insecta</taxon>
        <taxon>Pterygota</taxon>
        <taxon>Neoptera</taxon>
        <taxon>Polyneoptera</taxon>
        <taxon>Phasmatodea</taxon>
        <taxon>Verophasmatodea</taxon>
        <taxon>Anareolatae</taxon>
        <taxon>Phasmatidae</taxon>
        <taxon>Eurycanthinae</taxon>
        <taxon>Dryococelus</taxon>
    </lineage>
</organism>
<dbReference type="PANTHER" id="PTHR46880">
    <property type="entry name" value="RAS-ASSOCIATING DOMAIN-CONTAINING PROTEIN"/>
    <property type="match status" value="1"/>
</dbReference>
<reference evidence="2 3" key="1">
    <citation type="submission" date="2023-02" db="EMBL/GenBank/DDBJ databases">
        <title>LHISI_Scaffold_Assembly.</title>
        <authorList>
            <person name="Stuart O.P."/>
            <person name="Cleave R."/>
            <person name="Magrath M.J.L."/>
            <person name="Mikheyev A.S."/>
        </authorList>
    </citation>
    <scope>NUCLEOTIDE SEQUENCE [LARGE SCALE GENOMIC DNA]</scope>
    <source>
        <strain evidence="2">Daus_M_001</strain>
        <tissue evidence="2">Leg muscle</tissue>
    </source>
</reference>
<dbReference type="EMBL" id="JARBHB010000004">
    <property type="protein sequence ID" value="KAJ8885268.1"/>
    <property type="molecule type" value="Genomic_DNA"/>
</dbReference>